<sequence>MMKAPVHDHTWLLQEPCSQPRTSAIPVNDSRNGVPAFAAWIASSR</sequence>
<dbReference type="Proteomes" id="UP000215914">
    <property type="component" value="Unassembled WGS sequence"/>
</dbReference>
<name>A0A9K3JH50_HELAN</name>
<keyword evidence="2" id="KW-1185">Reference proteome</keyword>
<evidence type="ECO:0000313" key="1">
    <source>
        <dbReference type="EMBL" id="KAF5815039.1"/>
    </source>
</evidence>
<protein>
    <submittedName>
        <fullName evidence="1">Uncharacterized protein</fullName>
    </submittedName>
</protein>
<dbReference type="Gramene" id="mRNA:HanXRQr2_Chr03g0118271">
    <property type="protein sequence ID" value="mRNA:HanXRQr2_Chr03g0118271"/>
    <property type="gene ID" value="HanXRQr2_Chr03g0118271"/>
</dbReference>
<dbReference type="EMBL" id="MNCJ02000318">
    <property type="protein sequence ID" value="KAF5815039.1"/>
    <property type="molecule type" value="Genomic_DNA"/>
</dbReference>
<dbReference type="AlphaFoldDB" id="A0A9K3JH50"/>
<organism evidence="1 2">
    <name type="scientific">Helianthus annuus</name>
    <name type="common">Common sunflower</name>
    <dbReference type="NCBI Taxonomy" id="4232"/>
    <lineage>
        <taxon>Eukaryota</taxon>
        <taxon>Viridiplantae</taxon>
        <taxon>Streptophyta</taxon>
        <taxon>Embryophyta</taxon>
        <taxon>Tracheophyta</taxon>
        <taxon>Spermatophyta</taxon>
        <taxon>Magnoliopsida</taxon>
        <taxon>eudicotyledons</taxon>
        <taxon>Gunneridae</taxon>
        <taxon>Pentapetalae</taxon>
        <taxon>asterids</taxon>
        <taxon>campanulids</taxon>
        <taxon>Asterales</taxon>
        <taxon>Asteraceae</taxon>
        <taxon>Asteroideae</taxon>
        <taxon>Heliantheae alliance</taxon>
        <taxon>Heliantheae</taxon>
        <taxon>Helianthus</taxon>
    </lineage>
</organism>
<evidence type="ECO:0000313" key="2">
    <source>
        <dbReference type="Proteomes" id="UP000215914"/>
    </source>
</evidence>
<reference evidence="1" key="1">
    <citation type="journal article" date="2017" name="Nature">
        <title>The sunflower genome provides insights into oil metabolism, flowering and Asterid evolution.</title>
        <authorList>
            <person name="Badouin H."/>
            <person name="Gouzy J."/>
            <person name="Grassa C.J."/>
            <person name="Murat F."/>
            <person name="Staton S.E."/>
            <person name="Cottret L."/>
            <person name="Lelandais-Briere C."/>
            <person name="Owens G.L."/>
            <person name="Carrere S."/>
            <person name="Mayjonade B."/>
            <person name="Legrand L."/>
            <person name="Gill N."/>
            <person name="Kane N.C."/>
            <person name="Bowers J.E."/>
            <person name="Hubner S."/>
            <person name="Bellec A."/>
            <person name="Berard A."/>
            <person name="Berges H."/>
            <person name="Blanchet N."/>
            <person name="Boniface M.C."/>
            <person name="Brunel D."/>
            <person name="Catrice O."/>
            <person name="Chaidir N."/>
            <person name="Claudel C."/>
            <person name="Donnadieu C."/>
            <person name="Faraut T."/>
            <person name="Fievet G."/>
            <person name="Helmstetter N."/>
            <person name="King M."/>
            <person name="Knapp S.J."/>
            <person name="Lai Z."/>
            <person name="Le Paslier M.C."/>
            <person name="Lippi Y."/>
            <person name="Lorenzon L."/>
            <person name="Mandel J.R."/>
            <person name="Marage G."/>
            <person name="Marchand G."/>
            <person name="Marquand E."/>
            <person name="Bret-Mestries E."/>
            <person name="Morien E."/>
            <person name="Nambeesan S."/>
            <person name="Nguyen T."/>
            <person name="Pegot-Espagnet P."/>
            <person name="Pouilly N."/>
            <person name="Raftis F."/>
            <person name="Sallet E."/>
            <person name="Schiex T."/>
            <person name="Thomas J."/>
            <person name="Vandecasteele C."/>
            <person name="Vares D."/>
            <person name="Vear F."/>
            <person name="Vautrin S."/>
            <person name="Crespi M."/>
            <person name="Mangin B."/>
            <person name="Burke J.M."/>
            <person name="Salse J."/>
            <person name="Munos S."/>
            <person name="Vincourt P."/>
            <person name="Rieseberg L.H."/>
            <person name="Langlade N.B."/>
        </authorList>
    </citation>
    <scope>NUCLEOTIDE SEQUENCE</scope>
    <source>
        <tissue evidence="1">Leaves</tissue>
    </source>
</reference>
<accession>A0A9K3JH50</accession>
<proteinExistence type="predicted"/>
<reference evidence="1" key="2">
    <citation type="submission" date="2020-06" db="EMBL/GenBank/DDBJ databases">
        <title>Helianthus annuus Genome sequencing and assembly Release 2.</title>
        <authorList>
            <person name="Gouzy J."/>
            <person name="Langlade N."/>
            <person name="Munos S."/>
        </authorList>
    </citation>
    <scope>NUCLEOTIDE SEQUENCE</scope>
    <source>
        <tissue evidence="1">Leaves</tissue>
    </source>
</reference>
<gene>
    <name evidence="1" type="ORF">HanXRQr2_Chr03g0118271</name>
</gene>
<comment type="caution">
    <text evidence="1">The sequence shown here is derived from an EMBL/GenBank/DDBJ whole genome shotgun (WGS) entry which is preliminary data.</text>
</comment>